<dbReference type="EC" id="3.4.11.5" evidence="3"/>
<dbReference type="PRINTS" id="PR00111">
    <property type="entry name" value="ABHYDROLASE"/>
</dbReference>
<feature type="active site" description="Proton donor" evidence="8">
    <location>
        <position position="282"/>
    </location>
</feature>
<evidence type="ECO:0000256" key="6">
    <source>
        <dbReference type="ARBA" id="ARBA00029605"/>
    </source>
</evidence>
<dbReference type="RefSeq" id="WP_136011842.1">
    <property type="nucleotide sequence ID" value="NZ_SRYE01000001.1"/>
</dbReference>
<dbReference type="SUPFAM" id="SSF53474">
    <property type="entry name" value="alpha/beta-Hydrolases"/>
    <property type="match status" value="1"/>
</dbReference>
<feature type="active site" description="Nucleophile" evidence="8">
    <location>
        <position position="115"/>
    </location>
</feature>
<dbReference type="NCBIfam" id="TIGR01250">
    <property type="entry name" value="pro_imino_pep_2"/>
    <property type="match status" value="1"/>
</dbReference>
<evidence type="ECO:0000256" key="3">
    <source>
        <dbReference type="ARBA" id="ARBA00012568"/>
    </source>
</evidence>
<dbReference type="GO" id="GO:0004177">
    <property type="term" value="F:aminopeptidase activity"/>
    <property type="evidence" value="ECO:0007669"/>
    <property type="project" value="UniProtKB-EC"/>
</dbReference>
<dbReference type="PRINTS" id="PR00793">
    <property type="entry name" value="PROAMNOPTASE"/>
</dbReference>
<feature type="active site" evidence="8">
    <location>
        <position position="256"/>
    </location>
</feature>
<dbReference type="Proteomes" id="UP000310263">
    <property type="component" value="Unassembled WGS sequence"/>
</dbReference>
<dbReference type="OrthoDB" id="9796770at2"/>
<name>A0A4S2F326_9ACTN</name>
<protein>
    <recommendedName>
        <fullName evidence="4">Proline iminopeptidase</fullName>
        <ecNumber evidence="3">3.4.11.5</ecNumber>
    </recommendedName>
    <alternativeName>
        <fullName evidence="6">Prolyl aminopeptidase</fullName>
    </alternativeName>
</protein>
<dbReference type="EMBL" id="SRYE01000001">
    <property type="protein sequence ID" value="TGY63215.1"/>
    <property type="molecule type" value="Genomic_DNA"/>
</dbReference>
<dbReference type="Pfam" id="PF00561">
    <property type="entry name" value="Abhydrolase_1"/>
    <property type="match status" value="1"/>
</dbReference>
<keyword evidence="5 7" id="KW-0378">Hydrolase</keyword>
<evidence type="ECO:0000256" key="4">
    <source>
        <dbReference type="ARBA" id="ARBA00021843"/>
    </source>
</evidence>
<keyword evidence="11" id="KW-1185">Reference proteome</keyword>
<dbReference type="Gene3D" id="3.40.50.1820">
    <property type="entry name" value="alpha/beta hydrolase"/>
    <property type="match status" value="1"/>
</dbReference>
<dbReference type="InterPro" id="IPR002410">
    <property type="entry name" value="Peptidase_S33"/>
</dbReference>
<dbReference type="InterPro" id="IPR050266">
    <property type="entry name" value="AB_hydrolase_sf"/>
</dbReference>
<reference evidence="10 11" key="1">
    <citation type="submission" date="2019-04" db="EMBL/GenBank/DDBJ databases">
        <title>Microbes associate with the intestines of laboratory mice.</title>
        <authorList>
            <person name="Navarre W."/>
            <person name="Wong E."/>
            <person name="Huang K."/>
            <person name="Tropini C."/>
            <person name="Ng K."/>
            <person name="Yu B."/>
        </authorList>
    </citation>
    <scope>NUCLEOTIDE SEQUENCE [LARGE SCALE GENOMIC DNA]</scope>
    <source>
        <strain evidence="10 11">NM07_P-09</strain>
    </source>
</reference>
<evidence type="ECO:0000313" key="11">
    <source>
        <dbReference type="Proteomes" id="UP000310263"/>
    </source>
</evidence>
<comment type="catalytic activity">
    <reaction evidence="1">
        <text>Release of N-terminal proline from a peptide.</text>
        <dbReference type="EC" id="3.4.11.5"/>
    </reaction>
</comment>
<dbReference type="AlphaFoldDB" id="A0A4S2F326"/>
<dbReference type="GO" id="GO:0006508">
    <property type="term" value="P:proteolysis"/>
    <property type="evidence" value="ECO:0007669"/>
    <property type="project" value="InterPro"/>
</dbReference>
<evidence type="ECO:0000256" key="2">
    <source>
        <dbReference type="ARBA" id="ARBA00010088"/>
    </source>
</evidence>
<evidence type="ECO:0000256" key="5">
    <source>
        <dbReference type="ARBA" id="ARBA00022801"/>
    </source>
</evidence>
<organism evidence="10 11">
    <name type="scientific">Muricaecibacterium torontonense</name>
    <dbReference type="NCBI Taxonomy" id="3032871"/>
    <lineage>
        <taxon>Bacteria</taxon>
        <taxon>Bacillati</taxon>
        <taxon>Actinomycetota</taxon>
        <taxon>Coriobacteriia</taxon>
        <taxon>Coriobacteriales</taxon>
        <taxon>Atopobiaceae</taxon>
        <taxon>Muricaecibacterium</taxon>
    </lineage>
</organism>
<dbReference type="InterPro" id="IPR029058">
    <property type="entry name" value="AB_hydrolase_fold"/>
</dbReference>
<evidence type="ECO:0000259" key="9">
    <source>
        <dbReference type="Pfam" id="PF00561"/>
    </source>
</evidence>
<accession>A0A4S2F326</accession>
<dbReference type="PIRSF" id="PIRSF005539">
    <property type="entry name" value="Pept_S33_TRI_F1"/>
    <property type="match status" value="1"/>
</dbReference>
<feature type="domain" description="AB hydrolase-1" evidence="9">
    <location>
        <begin position="38"/>
        <end position="287"/>
    </location>
</feature>
<evidence type="ECO:0000313" key="10">
    <source>
        <dbReference type="EMBL" id="TGY63215.1"/>
    </source>
</evidence>
<dbReference type="PANTHER" id="PTHR43798">
    <property type="entry name" value="MONOACYLGLYCEROL LIPASE"/>
    <property type="match status" value="1"/>
</dbReference>
<dbReference type="PANTHER" id="PTHR43798:SF27">
    <property type="entry name" value="HYDROLASE ALPHA_BETA HYDROLASE FOLD FAMILY"/>
    <property type="match status" value="1"/>
</dbReference>
<evidence type="ECO:0000256" key="7">
    <source>
        <dbReference type="PIRNR" id="PIRNR005539"/>
    </source>
</evidence>
<evidence type="ECO:0000256" key="8">
    <source>
        <dbReference type="PIRSR" id="PIRSR005539-1"/>
    </source>
</evidence>
<evidence type="ECO:0000256" key="1">
    <source>
        <dbReference type="ARBA" id="ARBA00001585"/>
    </source>
</evidence>
<gene>
    <name evidence="10" type="ORF">E5334_01555</name>
</gene>
<dbReference type="InterPro" id="IPR005945">
    <property type="entry name" value="Pro_imino_pep"/>
</dbReference>
<dbReference type="GO" id="GO:0016020">
    <property type="term" value="C:membrane"/>
    <property type="evidence" value="ECO:0007669"/>
    <property type="project" value="TreeGrafter"/>
</dbReference>
<sequence length="306" mass="34203">MTSKGAAMTLQEKVGAMDFHGYKTWYRVVGEPSAHKLPLLAIHGGPGNTHYYLRSLDELARRYGRQVIYYDQVGCGNSTPLANPQEEASAQLFEEELVCLREHLGLDQCHLLGQSWGGMLALQYATHHPKGVASMVIASSPASLDLWLEEALRLRSYLPKEMEAALAQADRDGDYERPEVKAASDLYYRRHVSLVPEDQRPNNLRRPIPNPHGDEVYHIMQGMSEFVVTGKLSHWSVVDELPSITIPTLVTSGNADESTPLISKQIVDGIPNARWELLRGTHCVHLEIPETYNALVEDFLSEHDPA</sequence>
<comment type="similarity">
    <text evidence="2 7">Belongs to the peptidase S33 family.</text>
</comment>
<dbReference type="InterPro" id="IPR000073">
    <property type="entry name" value="AB_hydrolase_1"/>
</dbReference>
<proteinExistence type="inferred from homology"/>
<comment type="caution">
    <text evidence="10">The sequence shown here is derived from an EMBL/GenBank/DDBJ whole genome shotgun (WGS) entry which is preliminary data.</text>
</comment>